<evidence type="ECO:0000313" key="2">
    <source>
        <dbReference type="EnsemblFungi" id="CEF73172"/>
    </source>
</evidence>
<dbReference type="InParanoid" id="A0A0E0RPJ7"/>
<evidence type="ECO:0000313" key="1">
    <source>
        <dbReference type="EMBL" id="CEF73172.1"/>
    </source>
</evidence>
<dbReference type="Proteomes" id="UP000070720">
    <property type="component" value="Chromosome 1"/>
</dbReference>
<keyword evidence="3" id="KW-1185">Reference proteome</keyword>
<evidence type="ECO:0000313" key="3">
    <source>
        <dbReference type="Proteomes" id="UP000070720"/>
    </source>
</evidence>
<dbReference type="VEuPathDB" id="FungiDB:FGRAMPH1_01G02741"/>
<dbReference type="EnsemblFungi" id="CEF73172">
    <property type="protein sequence ID" value="CEF73172"/>
    <property type="gene ID" value="FGRRES_15115"/>
</dbReference>
<dbReference type="EMBL" id="HG970332">
    <property type="protein sequence ID" value="CEF73172.1"/>
    <property type="molecule type" value="Genomic_DNA"/>
</dbReference>
<accession>A0A0E0RPJ7</accession>
<gene>
    <name evidence="1" type="ORF">FGRAMPH1_01T02741</name>
</gene>
<proteinExistence type="predicted"/>
<name>A0A0E0RPJ7_GIBZE</name>
<dbReference type="AlphaFoldDB" id="A0A0E0RPJ7"/>
<reference evidence="2" key="5">
    <citation type="submission" date="2017-01" db="UniProtKB">
        <authorList>
            <consortium name="EnsemblFungi"/>
        </authorList>
    </citation>
    <scope>IDENTIFICATION</scope>
    <source>
        <strain evidence="2">PH-1 / ATCC MYA-4620 / FGSC 9075 / NRRL 31084</strain>
    </source>
</reference>
<reference evidence="2 3" key="1">
    <citation type="journal article" date="2007" name="Science">
        <title>The Fusarium graminearum genome reveals a link between localized polymorphism and pathogen specialization.</title>
        <authorList>
            <person name="Cuomo C.A."/>
            <person name="Gueldener U."/>
            <person name="Xu J.-R."/>
            <person name="Trail F."/>
            <person name="Turgeon B.G."/>
            <person name="Di Pietro A."/>
            <person name="Walton J.D."/>
            <person name="Ma L.-J."/>
            <person name="Baker S.E."/>
            <person name="Rep M."/>
            <person name="Adam G."/>
            <person name="Antoniw J."/>
            <person name="Baldwin T."/>
            <person name="Calvo S.E."/>
            <person name="Chang Y.-L."/>
            <person name="DeCaprio D."/>
            <person name="Gale L.R."/>
            <person name="Gnerre S."/>
            <person name="Goswami R.S."/>
            <person name="Hammond-Kosack K."/>
            <person name="Harris L.J."/>
            <person name="Hilburn K."/>
            <person name="Kennell J.C."/>
            <person name="Kroken S."/>
            <person name="Magnuson J.K."/>
            <person name="Mannhaupt G."/>
            <person name="Mauceli E.W."/>
            <person name="Mewes H.-W."/>
            <person name="Mitterbauer R."/>
            <person name="Muehlbauer G."/>
            <person name="Muensterkoetter M."/>
            <person name="Nelson D."/>
            <person name="O'Donnell K."/>
            <person name="Ouellet T."/>
            <person name="Qi W."/>
            <person name="Quesneville H."/>
            <person name="Roncero M.I.G."/>
            <person name="Seong K.-Y."/>
            <person name="Tetko I.V."/>
            <person name="Urban M."/>
            <person name="Waalwijk C."/>
            <person name="Ward T.J."/>
            <person name="Yao J."/>
            <person name="Birren B.W."/>
            <person name="Kistler H.C."/>
        </authorList>
    </citation>
    <scope>NUCLEOTIDE SEQUENCE [LARGE SCALE GENOMIC DNA]</scope>
    <source>
        <strain evidence="3">ATCC MYA-4620 / CBS 123657 / FGSC 9075 / NRRL 31084 / PH-1</strain>
        <strain evidence="2">PH-1 / ATCC MYA-4620 / FGSC 9075 / NRRL 31084</strain>
    </source>
</reference>
<organism evidence="2">
    <name type="scientific">Gibberella zeae (strain ATCC MYA-4620 / CBS 123657 / FGSC 9075 / NRRL 31084 / PH-1)</name>
    <name type="common">Wheat head blight fungus</name>
    <name type="synonym">Fusarium graminearum</name>
    <dbReference type="NCBI Taxonomy" id="229533"/>
    <lineage>
        <taxon>Eukaryota</taxon>
        <taxon>Fungi</taxon>
        <taxon>Dikarya</taxon>
        <taxon>Ascomycota</taxon>
        <taxon>Pezizomycotina</taxon>
        <taxon>Sordariomycetes</taxon>
        <taxon>Hypocreomycetidae</taxon>
        <taxon>Hypocreales</taxon>
        <taxon>Nectriaceae</taxon>
        <taxon>Fusarium</taxon>
    </lineage>
</organism>
<sequence length="83" mass="9322">MGGIQFEIGHLRDIQPKQDPIFRTSCLLTKVDWARYPVANRQASQHSIIGANSGERASWYQKSKQLEAEEAKSATVETFTDLA</sequence>
<protein>
    <submittedName>
        <fullName evidence="1">Chromosome 1, complete genome</fullName>
    </submittedName>
</protein>
<reference key="3">
    <citation type="submission" date="2014-02" db="EMBL/GenBank/DDBJ databases">
        <title>A revised Fusarium graminearum genomic reference sequence using whole shotgun re-sequencing.</title>
        <authorList>
            <person name="King R."/>
            <person name="Urban M."/>
            <person name="Hassani-Pak K."/>
            <person name="Hammond-Kosack K."/>
        </authorList>
    </citation>
    <scope>NUCLEOTIDE SEQUENCE</scope>
    <source>
        <strain>PH-1</strain>
    </source>
</reference>
<reference evidence="2 3" key="2">
    <citation type="journal article" date="2010" name="Nature">
        <title>Comparative genomics reveals mobile pathogenicity chromosomes in Fusarium.</title>
        <authorList>
            <person name="Ma L.J."/>
            <person name="van der Does H.C."/>
            <person name="Borkovich K.A."/>
            <person name="Coleman J.J."/>
            <person name="Daboussi M.J."/>
            <person name="Di Pietro A."/>
            <person name="Dufresne M."/>
            <person name="Freitag M."/>
            <person name="Grabherr M."/>
            <person name="Henrissat B."/>
            <person name="Houterman P.M."/>
            <person name="Kang S."/>
            <person name="Shim W.B."/>
            <person name="Woloshuk C."/>
            <person name="Xie X."/>
            <person name="Xu J.R."/>
            <person name="Antoniw J."/>
            <person name="Baker S.E."/>
            <person name="Bluhm B.H."/>
            <person name="Breakspear A."/>
            <person name="Brown D.W."/>
            <person name="Butchko R.A."/>
            <person name="Chapman S."/>
            <person name="Coulson R."/>
            <person name="Coutinho P.M."/>
            <person name="Danchin E.G."/>
            <person name="Diener A."/>
            <person name="Gale L.R."/>
            <person name="Gardiner D.M."/>
            <person name="Goff S."/>
            <person name="Hammond-Kosack K.E."/>
            <person name="Hilburn K."/>
            <person name="Hua-Van A."/>
            <person name="Jonkers W."/>
            <person name="Kazan K."/>
            <person name="Kodira C.D."/>
            <person name="Koehrsen M."/>
            <person name="Kumar L."/>
            <person name="Lee Y.H."/>
            <person name="Li L."/>
            <person name="Manners J.M."/>
            <person name="Miranda-Saavedra D."/>
            <person name="Mukherjee M."/>
            <person name="Park G."/>
            <person name="Park J."/>
            <person name="Park S.Y."/>
            <person name="Proctor R.H."/>
            <person name="Regev A."/>
            <person name="Ruiz-Roldan M.C."/>
            <person name="Sain D."/>
            <person name="Sakthikumar S."/>
            <person name="Sykes S."/>
            <person name="Schwartz D.C."/>
            <person name="Turgeon B.G."/>
            <person name="Wapinski I."/>
            <person name="Yoder O."/>
            <person name="Young S."/>
            <person name="Zeng Q."/>
            <person name="Zhou S."/>
            <person name="Galagan J."/>
            <person name="Cuomo C.A."/>
            <person name="Kistler H.C."/>
            <person name="Rep M."/>
        </authorList>
    </citation>
    <scope>GENOME REANNOTATION</scope>
    <source>
        <strain evidence="3">ATCC MYA-4620 / CBS 123657 / FGSC 9075 / NRRL 31084 / PH-1</strain>
        <strain evidence="2">PH-1 / ATCC MYA-4620 / FGSC 9075 / NRRL 31084</strain>
    </source>
</reference>
<reference evidence="1 3" key="4">
    <citation type="journal article" date="2015" name="BMC Genomics">
        <title>The completed genome sequence of the pathogenic ascomycete fungus Fusarium graminearum.</title>
        <authorList>
            <person name="King R."/>
            <person name="Urban M."/>
            <person name="Hammond-Kosack M.C."/>
            <person name="Hassani-Pak K."/>
            <person name="Hammond-Kosack K.E."/>
        </authorList>
    </citation>
    <scope>NUCLEOTIDE SEQUENCE [LARGE SCALE GENOMIC DNA]</scope>
    <source>
        <strain evidence="3">ATCC MYA-4620 / CBS 123657 / FGSC 9075 / NRRL 31084 / PH-1</strain>
        <strain evidence="1">PH-1</strain>
    </source>
</reference>